<dbReference type="RefSeq" id="WP_153371748.1">
    <property type="nucleotide sequence ID" value="NZ_CP045650.1"/>
</dbReference>
<dbReference type="PROSITE" id="PS51257">
    <property type="entry name" value="PROKAR_LIPOPROTEIN"/>
    <property type="match status" value="1"/>
</dbReference>
<gene>
    <name evidence="1" type="ORF">GHJ48_01570</name>
</gene>
<evidence type="ECO:0000313" key="1">
    <source>
        <dbReference type="EMBL" id="MQW91098.1"/>
    </source>
</evidence>
<protein>
    <recommendedName>
        <fullName evidence="3">Lipoprotein</fullName>
    </recommendedName>
</protein>
<name>A0AA90W7J7_9GAMM</name>
<comment type="caution">
    <text evidence="1">The sequence shown here is derived from an EMBL/GenBank/DDBJ whole genome shotgun (WGS) entry which is preliminary data.</text>
</comment>
<evidence type="ECO:0008006" key="3">
    <source>
        <dbReference type="Google" id="ProtNLM"/>
    </source>
</evidence>
<evidence type="ECO:0000313" key="2">
    <source>
        <dbReference type="Proteomes" id="UP000480556"/>
    </source>
</evidence>
<dbReference type="AlphaFoldDB" id="A0AA90W7J7"/>
<reference evidence="1 2" key="1">
    <citation type="submission" date="2019-10" db="EMBL/GenBank/DDBJ databases">
        <authorList>
            <person name="Dong K."/>
        </authorList>
    </citation>
    <scope>NUCLEOTIDE SEQUENCE [LARGE SCALE GENOMIC DNA]</scope>
    <source>
        <strain evidence="2">dk771</strain>
    </source>
</reference>
<sequence>MKNILVVTMFIALSACHSLPQSPNSTAQQSTQDVTPCTNGFDSVNVCELTS</sequence>
<accession>A0AA90W7J7</accession>
<proteinExistence type="predicted"/>
<dbReference type="Proteomes" id="UP000480556">
    <property type="component" value="Unassembled WGS sequence"/>
</dbReference>
<organism evidence="1 2">
    <name type="scientific">Acinetobacter wanghuae</name>
    <dbReference type="NCBI Taxonomy" id="2662362"/>
    <lineage>
        <taxon>Bacteria</taxon>
        <taxon>Pseudomonadati</taxon>
        <taxon>Pseudomonadota</taxon>
        <taxon>Gammaproteobacteria</taxon>
        <taxon>Moraxellales</taxon>
        <taxon>Moraxellaceae</taxon>
        <taxon>Acinetobacter</taxon>
    </lineage>
</organism>
<dbReference type="EMBL" id="WITK01000002">
    <property type="protein sequence ID" value="MQW91098.1"/>
    <property type="molecule type" value="Genomic_DNA"/>
</dbReference>